<protein>
    <recommendedName>
        <fullName evidence="3">Reverse transcriptase</fullName>
    </recommendedName>
</protein>
<dbReference type="InterPro" id="IPR052343">
    <property type="entry name" value="Retrotransposon-Effector_Assoc"/>
</dbReference>
<sequence>MMKDMGFGERWRMWMKSCISTPSLSVLVNGSPTAQFGVERGLRQGNPLSPFQYNIVGEGLSSLFRKAKALGLIKGVVFGDNDVHLTHL</sequence>
<dbReference type="PANTHER" id="PTHR46890">
    <property type="entry name" value="NON-LTR RETROLELEMENT REVERSE TRANSCRIPTASE-LIKE PROTEIN-RELATED"/>
    <property type="match status" value="1"/>
</dbReference>
<proteinExistence type="predicted"/>
<evidence type="ECO:0000313" key="1">
    <source>
        <dbReference type="EMBL" id="KAI9186505.1"/>
    </source>
</evidence>
<dbReference type="PANTHER" id="PTHR46890:SF50">
    <property type="entry name" value="RNA-DIRECTED DNA POLYMERASE, EUKARYOTA, REVERSE TRANSCRIPTASE ZINC-BINDING DOMAIN PROTEIN-RELATED"/>
    <property type="match status" value="1"/>
</dbReference>
<dbReference type="EMBL" id="JAJSOW010000100">
    <property type="protein sequence ID" value="KAI9186505.1"/>
    <property type="molecule type" value="Genomic_DNA"/>
</dbReference>
<keyword evidence="2" id="KW-1185">Reference proteome</keyword>
<dbReference type="AlphaFoldDB" id="A0AAD5J5C5"/>
<organism evidence="1 2">
    <name type="scientific">Acer negundo</name>
    <name type="common">Box elder</name>
    <dbReference type="NCBI Taxonomy" id="4023"/>
    <lineage>
        <taxon>Eukaryota</taxon>
        <taxon>Viridiplantae</taxon>
        <taxon>Streptophyta</taxon>
        <taxon>Embryophyta</taxon>
        <taxon>Tracheophyta</taxon>
        <taxon>Spermatophyta</taxon>
        <taxon>Magnoliopsida</taxon>
        <taxon>eudicotyledons</taxon>
        <taxon>Gunneridae</taxon>
        <taxon>Pentapetalae</taxon>
        <taxon>rosids</taxon>
        <taxon>malvids</taxon>
        <taxon>Sapindales</taxon>
        <taxon>Sapindaceae</taxon>
        <taxon>Hippocastanoideae</taxon>
        <taxon>Acereae</taxon>
        <taxon>Acer</taxon>
    </lineage>
</organism>
<evidence type="ECO:0008006" key="3">
    <source>
        <dbReference type="Google" id="ProtNLM"/>
    </source>
</evidence>
<comment type="caution">
    <text evidence="1">The sequence shown here is derived from an EMBL/GenBank/DDBJ whole genome shotgun (WGS) entry which is preliminary data.</text>
</comment>
<name>A0AAD5J5C5_ACENE</name>
<accession>A0AAD5J5C5</accession>
<evidence type="ECO:0000313" key="2">
    <source>
        <dbReference type="Proteomes" id="UP001064489"/>
    </source>
</evidence>
<gene>
    <name evidence="1" type="ORF">LWI28_017928</name>
</gene>
<reference evidence="1" key="1">
    <citation type="journal article" date="2022" name="Plant J.">
        <title>Strategies of tolerance reflected in two North American maple genomes.</title>
        <authorList>
            <person name="McEvoy S.L."/>
            <person name="Sezen U.U."/>
            <person name="Trouern-Trend A."/>
            <person name="McMahon S.M."/>
            <person name="Schaberg P.G."/>
            <person name="Yang J."/>
            <person name="Wegrzyn J.L."/>
            <person name="Swenson N.G."/>
        </authorList>
    </citation>
    <scope>NUCLEOTIDE SEQUENCE</scope>
    <source>
        <strain evidence="1">91603</strain>
    </source>
</reference>
<dbReference type="Proteomes" id="UP001064489">
    <property type="component" value="Chromosome 3"/>
</dbReference>
<reference evidence="1" key="2">
    <citation type="submission" date="2023-02" db="EMBL/GenBank/DDBJ databases">
        <authorList>
            <person name="Swenson N.G."/>
            <person name="Wegrzyn J.L."/>
            <person name="Mcevoy S.L."/>
        </authorList>
    </citation>
    <scope>NUCLEOTIDE SEQUENCE</scope>
    <source>
        <strain evidence="1">91603</strain>
        <tissue evidence="1">Leaf</tissue>
    </source>
</reference>